<dbReference type="Gene3D" id="3.80.30.20">
    <property type="entry name" value="tm_1862 like domain"/>
    <property type="match status" value="1"/>
</dbReference>
<dbReference type="SMART" id="SM00729">
    <property type="entry name" value="Elp3"/>
    <property type="match status" value="1"/>
</dbReference>
<dbReference type="InterPro" id="IPR006158">
    <property type="entry name" value="Cobalamin-bd"/>
</dbReference>
<keyword evidence="3" id="KW-0479">Metal-binding</keyword>
<dbReference type="CDD" id="cd01335">
    <property type="entry name" value="Radical_SAM"/>
    <property type="match status" value="1"/>
</dbReference>
<dbReference type="InterPro" id="IPR007197">
    <property type="entry name" value="rSAM"/>
</dbReference>
<dbReference type="InterPro" id="IPR051198">
    <property type="entry name" value="BchE-like"/>
</dbReference>
<evidence type="ECO:0000256" key="5">
    <source>
        <dbReference type="ARBA" id="ARBA00023014"/>
    </source>
</evidence>
<dbReference type="PANTHER" id="PTHR43409:SF7">
    <property type="entry name" value="BLL1977 PROTEIN"/>
    <property type="match status" value="1"/>
</dbReference>
<evidence type="ECO:0000256" key="3">
    <source>
        <dbReference type="ARBA" id="ARBA00022723"/>
    </source>
</evidence>
<reference evidence="8" key="1">
    <citation type="submission" date="2020-03" db="EMBL/GenBank/DDBJ databases">
        <title>The deep terrestrial virosphere.</title>
        <authorList>
            <person name="Holmfeldt K."/>
            <person name="Nilsson E."/>
            <person name="Simone D."/>
            <person name="Lopez-Fernandez M."/>
            <person name="Wu X."/>
            <person name="de Brujin I."/>
            <person name="Lundin D."/>
            <person name="Andersson A."/>
            <person name="Bertilsson S."/>
            <person name="Dopson M."/>
        </authorList>
    </citation>
    <scope>NUCLEOTIDE SEQUENCE</scope>
    <source>
        <strain evidence="8">MM415A01579</strain>
    </source>
</reference>
<dbReference type="SUPFAM" id="SSF102114">
    <property type="entry name" value="Radical SAM enzymes"/>
    <property type="match status" value="1"/>
</dbReference>
<dbReference type="InterPro" id="IPR023404">
    <property type="entry name" value="rSAM_horseshoe"/>
</dbReference>
<dbReference type="InterPro" id="IPR006638">
    <property type="entry name" value="Elp3/MiaA/NifB-like_rSAM"/>
</dbReference>
<dbReference type="GO" id="GO:0051536">
    <property type="term" value="F:iron-sulfur cluster binding"/>
    <property type="evidence" value="ECO:0007669"/>
    <property type="project" value="UniProtKB-KW"/>
</dbReference>
<evidence type="ECO:0000259" key="7">
    <source>
        <dbReference type="PROSITE" id="PS51918"/>
    </source>
</evidence>
<dbReference type="GO" id="GO:0003824">
    <property type="term" value="F:catalytic activity"/>
    <property type="evidence" value="ECO:0007669"/>
    <property type="project" value="InterPro"/>
</dbReference>
<sequence length="401" mass="46010">MKDAYAEGLFSKAFTGKYDFVGFSVYTGFHKPMFRKADVFREEGFKVIMGGPHATYFSEECRRHSDFVVVGEGLRSVKSIASGEMTDGLAFLPGLVPANKIPIPDRDSLYEASPGHLENPIKNVMTSFGCPFTCSYCFNDSYKKLYGDHFSIRQRSVDSVIEECQQIKSKYPLDLIYFQDDCFGLDMKWLEDFVPKYKRAVALPFHAQVRSEMINDDRLKLFKEAGCHGITMAVECFREDIRKKLLNRNMTNESIKRSCSMIKESGMKLRTEQMLGLPETSLADELDLLSFNMDLDPEIAWASIYSPYLGTRLGDACKQEGIYEGNNDDLADSFFSSTRLNFDPARKRRTNALQKMFSTCAKLPKGDLLAKKFFNESPELNFDTWFDQVRKHLYDNYLYKI</sequence>
<keyword evidence="2" id="KW-0949">S-adenosyl-L-methionine</keyword>
<dbReference type="SFLD" id="SFLDG01082">
    <property type="entry name" value="B12-binding_domain_containing"/>
    <property type="match status" value="1"/>
</dbReference>
<gene>
    <name evidence="8" type="ORF">MM415A01579_0003</name>
</gene>
<name>A0A6M3K447_9ZZZZ</name>
<proteinExistence type="predicted"/>
<evidence type="ECO:0000256" key="2">
    <source>
        <dbReference type="ARBA" id="ARBA00022691"/>
    </source>
</evidence>
<protein>
    <submittedName>
        <fullName evidence="8">Putative radical SAM superfamily protein</fullName>
    </submittedName>
</protein>
<accession>A0A6M3K447</accession>
<dbReference type="Pfam" id="PF04055">
    <property type="entry name" value="Radical_SAM"/>
    <property type="match status" value="1"/>
</dbReference>
<dbReference type="PROSITE" id="PS51332">
    <property type="entry name" value="B12_BINDING"/>
    <property type="match status" value="1"/>
</dbReference>
<evidence type="ECO:0000256" key="1">
    <source>
        <dbReference type="ARBA" id="ARBA00001966"/>
    </source>
</evidence>
<dbReference type="EMBL" id="MT142205">
    <property type="protein sequence ID" value="QJA76112.1"/>
    <property type="molecule type" value="Genomic_DNA"/>
</dbReference>
<keyword evidence="4" id="KW-0408">Iron</keyword>
<evidence type="ECO:0000256" key="4">
    <source>
        <dbReference type="ARBA" id="ARBA00023004"/>
    </source>
</evidence>
<dbReference type="GO" id="GO:0046872">
    <property type="term" value="F:metal ion binding"/>
    <property type="evidence" value="ECO:0007669"/>
    <property type="project" value="UniProtKB-KW"/>
</dbReference>
<feature type="domain" description="Radical SAM core" evidence="7">
    <location>
        <begin position="116"/>
        <end position="353"/>
    </location>
</feature>
<organism evidence="8">
    <name type="scientific">viral metagenome</name>
    <dbReference type="NCBI Taxonomy" id="1070528"/>
    <lineage>
        <taxon>unclassified sequences</taxon>
        <taxon>metagenomes</taxon>
        <taxon>organismal metagenomes</taxon>
    </lineage>
</organism>
<feature type="domain" description="B12-binding" evidence="6">
    <location>
        <begin position="1"/>
        <end position="91"/>
    </location>
</feature>
<evidence type="ECO:0000259" key="6">
    <source>
        <dbReference type="PROSITE" id="PS51332"/>
    </source>
</evidence>
<keyword evidence="5" id="KW-0411">Iron-sulfur</keyword>
<comment type="cofactor">
    <cofactor evidence="1">
        <name>[4Fe-4S] cluster</name>
        <dbReference type="ChEBI" id="CHEBI:49883"/>
    </cofactor>
</comment>
<dbReference type="AlphaFoldDB" id="A0A6M3K447"/>
<dbReference type="PROSITE" id="PS51918">
    <property type="entry name" value="RADICAL_SAM"/>
    <property type="match status" value="1"/>
</dbReference>
<dbReference type="GO" id="GO:0031419">
    <property type="term" value="F:cobalamin binding"/>
    <property type="evidence" value="ECO:0007669"/>
    <property type="project" value="InterPro"/>
</dbReference>
<dbReference type="PANTHER" id="PTHR43409">
    <property type="entry name" value="ANAEROBIC MAGNESIUM-PROTOPORPHYRIN IX MONOMETHYL ESTER CYCLASE-RELATED"/>
    <property type="match status" value="1"/>
</dbReference>
<dbReference type="Gene3D" id="3.40.50.280">
    <property type="entry name" value="Cobalamin-binding domain"/>
    <property type="match status" value="1"/>
</dbReference>
<evidence type="ECO:0000313" key="8">
    <source>
        <dbReference type="EMBL" id="QJA76112.1"/>
    </source>
</evidence>
<dbReference type="SFLD" id="SFLDS00029">
    <property type="entry name" value="Radical_SAM"/>
    <property type="match status" value="1"/>
</dbReference>
<dbReference type="InterPro" id="IPR058240">
    <property type="entry name" value="rSAM_sf"/>
</dbReference>